<gene>
    <name evidence="2" type="ORF">Y5S_00769</name>
</gene>
<evidence type="ECO:0000256" key="1">
    <source>
        <dbReference type="SAM" id="SignalP"/>
    </source>
</evidence>
<dbReference type="STRING" id="1177154.Y5S_00769"/>
<evidence type="ECO:0000313" key="3">
    <source>
        <dbReference type="Proteomes" id="UP000029444"/>
    </source>
</evidence>
<organism evidence="2 3">
    <name type="scientific">Alcanivorax nanhaiticus</name>
    <dbReference type="NCBI Taxonomy" id="1177154"/>
    <lineage>
        <taxon>Bacteria</taxon>
        <taxon>Pseudomonadati</taxon>
        <taxon>Pseudomonadota</taxon>
        <taxon>Gammaproteobacteria</taxon>
        <taxon>Oceanospirillales</taxon>
        <taxon>Alcanivoracaceae</taxon>
        <taxon>Alcanivorax</taxon>
    </lineage>
</organism>
<feature type="signal peptide" evidence="1">
    <location>
        <begin position="1"/>
        <end position="24"/>
    </location>
</feature>
<evidence type="ECO:0000313" key="2">
    <source>
        <dbReference type="EMBL" id="KGD66297.1"/>
    </source>
</evidence>
<sequence>MKVLSLLGLIGTLMILVGLSTAPTAEPVANTDHLRPDKTIIPAMPRSPAILQRVNGTPVHFDAFNTINLHDDDGIEYGISVRELNLHLVNQKTGNRLI</sequence>
<comment type="caution">
    <text evidence="2">The sequence shown here is derived from an EMBL/GenBank/DDBJ whole genome shotgun (WGS) entry which is preliminary data.</text>
</comment>
<feature type="chain" id="PRO_5001917850" evidence="1">
    <location>
        <begin position="25"/>
        <end position="98"/>
    </location>
</feature>
<protein>
    <submittedName>
        <fullName evidence="2">Uncharacterized protein</fullName>
    </submittedName>
</protein>
<proteinExistence type="predicted"/>
<dbReference type="AlphaFoldDB" id="A0A095SNY1"/>
<dbReference type="Proteomes" id="UP000029444">
    <property type="component" value="Unassembled WGS sequence"/>
</dbReference>
<keyword evidence="3" id="KW-1185">Reference proteome</keyword>
<dbReference type="EMBL" id="ARXV01000002">
    <property type="protein sequence ID" value="KGD66297.1"/>
    <property type="molecule type" value="Genomic_DNA"/>
</dbReference>
<accession>A0A095SNY1</accession>
<dbReference type="OrthoDB" id="6080762at2"/>
<dbReference type="RefSeq" id="WP_035230539.1">
    <property type="nucleotide sequence ID" value="NZ_ARXV01000002.1"/>
</dbReference>
<dbReference type="PATRIC" id="fig|1177154.3.peg.774"/>
<reference evidence="2 3" key="1">
    <citation type="submission" date="2012-09" db="EMBL/GenBank/DDBJ databases">
        <title>Genome Sequence of alkane-degrading Bacterium Alcanivorax sp. 19-m-6.</title>
        <authorList>
            <person name="Lai Q."/>
            <person name="Shao Z."/>
        </authorList>
    </citation>
    <scope>NUCLEOTIDE SEQUENCE [LARGE SCALE GENOMIC DNA]</scope>
    <source>
        <strain evidence="2 3">19-m-6</strain>
    </source>
</reference>
<keyword evidence="1" id="KW-0732">Signal</keyword>
<name>A0A095SNY1_9GAMM</name>